<reference evidence="3" key="2">
    <citation type="journal article" date="2024" name="Plant">
        <title>Genomic evolution and insights into agronomic trait innovations of Sesamum species.</title>
        <authorList>
            <person name="Miao H."/>
            <person name="Wang L."/>
            <person name="Qu L."/>
            <person name="Liu H."/>
            <person name="Sun Y."/>
            <person name="Le M."/>
            <person name="Wang Q."/>
            <person name="Wei S."/>
            <person name="Zheng Y."/>
            <person name="Lin W."/>
            <person name="Duan Y."/>
            <person name="Cao H."/>
            <person name="Xiong S."/>
            <person name="Wang X."/>
            <person name="Wei L."/>
            <person name="Li C."/>
            <person name="Ma Q."/>
            <person name="Ju M."/>
            <person name="Zhao R."/>
            <person name="Li G."/>
            <person name="Mu C."/>
            <person name="Tian Q."/>
            <person name="Mei H."/>
            <person name="Zhang T."/>
            <person name="Gao T."/>
            <person name="Zhang H."/>
        </authorList>
    </citation>
    <scope>NUCLEOTIDE SEQUENCE</scope>
    <source>
        <strain evidence="3">G01</strain>
    </source>
</reference>
<organism evidence="3">
    <name type="scientific">Sesamum angustifolium</name>
    <dbReference type="NCBI Taxonomy" id="2727405"/>
    <lineage>
        <taxon>Eukaryota</taxon>
        <taxon>Viridiplantae</taxon>
        <taxon>Streptophyta</taxon>
        <taxon>Embryophyta</taxon>
        <taxon>Tracheophyta</taxon>
        <taxon>Spermatophyta</taxon>
        <taxon>Magnoliopsida</taxon>
        <taxon>eudicotyledons</taxon>
        <taxon>Gunneridae</taxon>
        <taxon>Pentapetalae</taxon>
        <taxon>asterids</taxon>
        <taxon>lamiids</taxon>
        <taxon>Lamiales</taxon>
        <taxon>Pedaliaceae</taxon>
        <taxon>Sesamum</taxon>
    </lineage>
</organism>
<dbReference type="Pfam" id="PF13966">
    <property type="entry name" value="zf-RVT"/>
    <property type="match status" value="1"/>
</dbReference>
<evidence type="ECO:0008006" key="4">
    <source>
        <dbReference type="Google" id="ProtNLM"/>
    </source>
</evidence>
<dbReference type="InterPro" id="IPR002156">
    <property type="entry name" value="RNaseH_domain"/>
</dbReference>
<dbReference type="Pfam" id="PF13456">
    <property type="entry name" value="RVT_3"/>
    <property type="match status" value="1"/>
</dbReference>
<proteinExistence type="predicted"/>
<dbReference type="InterPro" id="IPR044730">
    <property type="entry name" value="RNase_H-like_dom_plant"/>
</dbReference>
<dbReference type="GO" id="GO:0004523">
    <property type="term" value="F:RNA-DNA hybrid ribonuclease activity"/>
    <property type="evidence" value="ECO:0007669"/>
    <property type="project" value="InterPro"/>
</dbReference>
<sequence>MAAFDLFRAGCRWRVGSGTAIRVWVDPWLPRPTLFRPITPAPAALVDMRVSDPIDPLSLDWDVPKIRSLFWPIDSDLISSIPLGSTTVSDLRIWHYACNGMFSVRSAYHLACTLEDRPCSSSLRQNEHSWWRRLWQAKLPNKIKVFIWRACSNAIPTGKSLASRIPSLTVCCPFCKDCEEDVLHTMVMCPFARQVWGCAPFHLAAVRIGSMGFREWLTAVSAQFDEIDFQLLLGLCWSIWWCRNGLAMNGSCLDPPQVVCFVSQYLSSFRTQNSDDQKQVTPTVPLSWLAPPPGYVKINFDGTTFNNGRVLGVGVAARGSSGECLAWISKRFQRMGDGELAEAMAAREAILLAKRKNWPSVIFEGDCATLIDKILAPVVDLSAIGPIVADIRSSTTDFCSISFQFVRRNCNSVAHALAHLVCDHAEGVSVVPVEVAPYVFAEQFS</sequence>
<dbReference type="InterPro" id="IPR052929">
    <property type="entry name" value="RNase_H-like_EbsB-rel"/>
</dbReference>
<reference evidence="3" key="1">
    <citation type="submission" date="2020-06" db="EMBL/GenBank/DDBJ databases">
        <authorList>
            <person name="Li T."/>
            <person name="Hu X."/>
            <person name="Zhang T."/>
            <person name="Song X."/>
            <person name="Zhang H."/>
            <person name="Dai N."/>
            <person name="Sheng W."/>
            <person name="Hou X."/>
            <person name="Wei L."/>
        </authorList>
    </citation>
    <scope>NUCLEOTIDE SEQUENCE</scope>
    <source>
        <strain evidence="3">G01</strain>
        <tissue evidence="3">Leaf</tissue>
    </source>
</reference>
<dbReference type="PANTHER" id="PTHR47074:SF48">
    <property type="entry name" value="POLYNUCLEOTIDYL TRANSFERASE, RIBONUCLEASE H-LIKE SUPERFAMILY PROTEIN"/>
    <property type="match status" value="1"/>
</dbReference>
<dbReference type="AlphaFoldDB" id="A0AAW2NHQ1"/>
<accession>A0AAW2NHQ1</accession>
<name>A0AAW2NHQ1_9LAMI</name>
<dbReference type="InterPro" id="IPR012337">
    <property type="entry name" value="RNaseH-like_sf"/>
</dbReference>
<dbReference type="Gene3D" id="3.30.420.10">
    <property type="entry name" value="Ribonuclease H-like superfamily/Ribonuclease H"/>
    <property type="match status" value="1"/>
</dbReference>
<evidence type="ECO:0000313" key="3">
    <source>
        <dbReference type="EMBL" id="KAL0343532.1"/>
    </source>
</evidence>
<evidence type="ECO:0000259" key="1">
    <source>
        <dbReference type="Pfam" id="PF13456"/>
    </source>
</evidence>
<dbReference type="CDD" id="cd06222">
    <property type="entry name" value="RNase_H_like"/>
    <property type="match status" value="1"/>
</dbReference>
<dbReference type="GO" id="GO:0003676">
    <property type="term" value="F:nucleic acid binding"/>
    <property type="evidence" value="ECO:0007669"/>
    <property type="project" value="InterPro"/>
</dbReference>
<feature type="domain" description="Reverse transcriptase zinc-binding" evidence="2">
    <location>
        <begin position="102"/>
        <end position="196"/>
    </location>
</feature>
<gene>
    <name evidence="3" type="ORF">Sangu_1240600</name>
</gene>
<dbReference type="PANTHER" id="PTHR47074">
    <property type="entry name" value="BNAC02G40300D PROTEIN"/>
    <property type="match status" value="1"/>
</dbReference>
<protein>
    <recommendedName>
        <fullName evidence="4">Reverse transcriptase zinc-binding domain-containing protein</fullName>
    </recommendedName>
</protein>
<dbReference type="InterPro" id="IPR036397">
    <property type="entry name" value="RNaseH_sf"/>
</dbReference>
<dbReference type="SUPFAM" id="SSF53098">
    <property type="entry name" value="Ribonuclease H-like"/>
    <property type="match status" value="1"/>
</dbReference>
<dbReference type="InterPro" id="IPR026960">
    <property type="entry name" value="RVT-Znf"/>
</dbReference>
<comment type="caution">
    <text evidence="3">The sequence shown here is derived from an EMBL/GenBank/DDBJ whole genome shotgun (WGS) entry which is preliminary data.</text>
</comment>
<evidence type="ECO:0000259" key="2">
    <source>
        <dbReference type="Pfam" id="PF13966"/>
    </source>
</evidence>
<feature type="domain" description="RNase H type-1" evidence="1">
    <location>
        <begin position="299"/>
        <end position="419"/>
    </location>
</feature>
<dbReference type="EMBL" id="JACGWK010000007">
    <property type="protein sequence ID" value="KAL0343532.1"/>
    <property type="molecule type" value="Genomic_DNA"/>
</dbReference>